<comment type="caution">
    <text evidence="2">The sequence shown here is derived from an EMBL/GenBank/DDBJ whole genome shotgun (WGS) entry which is preliminary data.</text>
</comment>
<sequence>MASLAAPSVDYPLTSTLPKTQTSGLHDHHVISSQPSRQLEMSIHPLSETRRNIATNSAASRIRGGGYGLVHVESWRACITSCFCCEEQDNESFRPPSRAQESRKEAEGAGLTQEGQATEQIDTVDNSDPPSPRVLARTLGEQVDQASVHETTDENNNPQAPAEGQIPEEEKLVITQKDLETKREGASDDDSPGEPSKIQEIEQPREGQSGSENQRGDDEGSAKSPGHLPEGEVDCDQNKKAS</sequence>
<feature type="compositionally biased region" description="Polar residues" evidence="1">
    <location>
        <begin position="113"/>
        <end position="128"/>
    </location>
</feature>
<feature type="region of interest" description="Disordered" evidence="1">
    <location>
        <begin position="1"/>
        <end position="38"/>
    </location>
</feature>
<feature type="compositionally biased region" description="Polar residues" evidence="1">
    <location>
        <begin position="144"/>
        <end position="159"/>
    </location>
</feature>
<dbReference type="AlphaFoldDB" id="A0A8H2WLT9"/>
<organism evidence="2 3">
    <name type="scientific">Rhizoctonia solani</name>
    <dbReference type="NCBI Taxonomy" id="456999"/>
    <lineage>
        <taxon>Eukaryota</taxon>
        <taxon>Fungi</taxon>
        <taxon>Dikarya</taxon>
        <taxon>Basidiomycota</taxon>
        <taxon>Agaricomycotina</taxon>
        <taxon>Agaricomycetes</taxon>
        <taxon>Cantharellales</taxon>
        <taxon>Ceratobasidiaceae</taxon>
        <taxon>Rhizoctonia</taxon>
    </lineage>
</organism>
<name>A0A8H2WLT9_9AGAM</name>
<evidence type="ECO:0000256" key="1">
    <source>
        <dbReference type="SAM" id="MobiDB-lite"/>
    </source>
</evidence>
<feature type="region of interest" description="Disordered" evidence="1">
    <location>
        <begin position="89"/>
        <end position="242"/>
    </location>
</feature>
<dbReference type="Proteomes" id="UP000663843">
    <property type="component" value="Unassembled WGS sequence"/>
</dbReference>
<accession>A0A8H2WLT9</accession>
<evidence type="ECO:0000313" key="3">
    <source>
        <dbReference type="Proteomes" id="UP000663843"/>
    </source>
</evidence>
<feature type="compositionally biased region" description="Polar residues" evidence="1">
    <location>
        <begin position="13"/>
        <end position="24"/>
    </location>
</feature>
<reference evidence="2" key="1">
    <citation type="submission" date="2021-01" db="EMBL/GenBank/DDBJ databases">
        <authorList>
            <person name="Kaushik A."/>
        </authorList>
    </citation>
    <scope>NUCLEOTIDE SEQUENCE</scope>
    <source>
        <strain evidence="2">AG2-2IIIB</strain>
    </source>
</reference>
<gene>
    <name evidence="2" type="ORF">RDB_LOCUS31700</name>
</gene>
<dbReference type="EMBL" id="CAJMWT010001335">
    <property type="protein sequence ID" value="CAE6393148.1"/>
    <property type="molecule type" value="Genomic_DNA"/>
</dbReference>
<feature type="compositionally biased region" description="Basic and acidic residues" evidence="1">
    <location>
        <begin position="168"/>
        <end position="186"/>
    </location>
</feature>
<proteinExistence type="predicted"/>
<evidence type="ECO:0000313" key="2">
    <source>
        <dbReference type="EMBL" id="CAE6393148.1"/>
    </source>
</evidence>
<protein>
    <submittedName>
        <fullName evidence="2">Uncharacterized protein</fullName>
    </submittedName>
</protein>